<comment type="caution">
    <text evidence="2">The sequence shown here is derived from an EMBL/GenBank/DDBJ whole genome shotgun (WGS) entry which is preliminary data.</text>
</comment>
<organism evidence="2 3">
    <name type="scientific">Alternaria atra</name>
    <dbReference type="NCBI Taxonomy" id="119953"/>
    <lineage>
        <taxon>Eukaryota</taxon>
        <taxon>Fungi</taxon>
        <taxon>Dikarya</taxon>
        <taxon>Ascomycota</taxon>
        <taxon>Pezizomycotina</taxon>
        <taxon>Dothideomycetes</taxon>
        <taxon>Pleosporomycetidae</taxon>
        <taxon>Pleosporales</taxon>
        <taxon>Pleosporineae</taxon>
        <taxon>Pleosporaceae</taxon>
        <taxon>Alternaria</taxon>
        <taxon>Alternaria sect. Ulocladioides</taxon>
    </lineage>
</organism>
<dbReference type="Proteomes" id="UP000676310">
    <property type="component" value="Unassembled WGS sequence"/>
</dbReference>
<accession>A0A8J2HZ32</accession>
<proteinExistence type="predicted"/>
<protein>
    <recommendedName>
        <fullName evidence="1">F-box domain-containing protein</fullName>
    </recommendedName>
</protein>
<name>A0A8J2HZ32_9PLEO</name>
<dbReference type="InterPro" id="IPR001810">
    <property type="entry name" value="F-box_dom"/>
</dbReference>
<dbReference type="EMBL" id="CAJRGZ010000017">
    <property type="protein sequence ID" value="CAG5155873.1"/>
    <property type="molecule type" value="Genomic_DNA"/>
</dbReference>
<dbReference type="GeneID" id="67015482"/>
<dbReference type="AlphaFoldDB" id="A0A8J2HZ32"/>
<evidence type="ECO:0000259" key="1">
    <source>
        <dbReference type="Pfam" id="PF13013"/>
    </source>
</evidence>
<keyword evidence="3" id="KW-1185">Reference proteome</keyword>
<sequence length="290" mass="32207">MSGDSDNAEMISSNKSSRFMDLPGELRNKVYSFCKNDSIVDVKCPQDTGLTLEIDRARHQFLGLTQASKALHREFGVLYRMHNQVRVDARDVYAFLDEVASTASRVDESTEVSKGSTFANFVIDLSPAVNDRDIHIIDVLPLLRLCLAEPDVVCKFEFSGDIDTTHVSRHFQPCDRRITQRFASILVKDLNELVAGPKTLATIWPSNSLLAANLHLKGLGAIRLSRYGIAISRPFLDIRFVACPAWGSLSTGTILRCQDPKAKKFVEDAGLNGILQLPVRTNDSKAITRL</sequence>
<dbReference type="RefSeq" id="XP_043167422.1">
    <property type="nucleotide sequence ID" value="XM_043311487.1"/>
</dbReference>
<dbReference type="Pfam" id="PF13013">
    <property type="entry name" value="F-box-like_2"/>
    <property type="match status" value="1"/>
</dbReference>
<reference evidence="2" key="1">
    <citation type="submission" date="2021-05" db="EMBL/GenBank/DDBJ databases">
        <authorList>
            <person name="Stam R."/>
        </authorList>
    </citation>
    <scope>NUCLEOTIDE SEQUENCE</scope>
    <source>
        <strain evidence="2">CS162</strain>
    </source>
</reference>
<evidence type="ECO:0000313" key="2">
    <source>
        <dbReference type="EMBL" id="CAG5155873.1"/>
    </source>
</evidence>
<evidence type="ECO:0000313" key="3">
    <source>
        <dbReference type="Proteomes" id="UP000676310"/>
    </source>
</evidence>
<dbReference type="OrthoDB" id="3678099at2759"/>
<gene>
    <name evidence="2" type="ORF">ALTATR162_LOCUS3878</name>
</gene>
<feature type="domain" description="F-box" evidence="1">
    <location>
        <begin position="13"/>
        <end position="76"/>
    </location>
</feature>